<protein>
    <recommendedName>
        <fullName evidence="2">Outer membrane channel protein CpnT-like N-terminal domain-containing protein</fullName>
    </recommendedName>
</protein>
<name>A0A9W6QIC3_9PSEU</name>
<dbReference type="InterPro" id="IPR057746">
    <property type="entry name" value="CpnT-like_N"/>
</dbReference>
<sequence>MTGSMDIAGGALLAHAAGSRNQAENFNGLARLLEQARVHDECFGPLGRVMANCYFDSLQECQDLAVKASSYLTQIAEAVEESAAAYGATDADNATGLTSAGQGVGSLGDLNSAGDSNRDGYLSQVGNYGSSWADAADKLQDAGSPAEAGFALFNARMEQINTLMSPGQALIDNGLGWLISLAISPLVNFVLEPAVGDPEQMRSTAQGWEKVGDWLDQVAQLEQNRAQATATGWQGEAGDAFRTEMTEFADGARALGGDVNGLKTVLETAADIFDTFVQVVVDIIQEFVLGLIIEWLAALAASWITAGASTAAATGLTTAQIAVTNTRLGTKVAELLHRLRPLITRLERLLVVIRENKIAQGALQRVDKVTNVPVVGNHLGRKIDRANPALGLVRNRDTKLATTTPNLRVGKYVRDADGKVALDVDGNPVEVSGDQALAQRLVTTGLGYLGVSGTTDMGRVVLAGTLENVPGAAVEWGLKQAENHVDDPSTAEERAAAEHRGFTVDPGRS</sequence>
<dbReference type="EMBL" id="BSSD01000001">
    <property type="protein sequence ID" value="GLW90596.1"/>
    <property type="molecule type" value="Genomic_DNA"/>
</dbReference>
<evidence type="ECO:0000256" key="1">
    <source>
        <dbReference type="SAM" id="MobiDB-lite"/>
    </source>
</evidence>
<gene>
    <name evidence="3" type="ORF">Aglo03_14120</name>
</gene>
<dbReference type="Proteomes" id="UP001165042">
    <property type="component" value="Unassembled WGS sequence"/>
</dbReference>
<evidence type="ECO:0000313" key="3">
    <source>
        <dbReference type="EMBL" id="GLW90596.1"/>
    </source>
</evidence>
<evidence type="ECO:0000313" key="4">
    <source>
        <dbReference type="Proteomes" id="UP001165042"/>
    </source>
</evidence>
<dbReference type="Pfam" id="PF25547">
    <property type="entry name" value="WXG100_2"/>
    <property type="match status" value="1"/>
</dbReference>
<feature type="domain" description="Outer membrane channel protein CpnT-like N-terminal" evidence="2">
    <location>
        <begin position="196"/>
        <end position="322"/>
    </location>
</feature>
<accession>A0A9W6QIC3</accession>
<proteinExistence type="predicted"/>
<feature type="region of interest" description="Disordered" evidence="1">
    <location>
        <begin position="485"/>
        <end position="509"/>
    </location>
</feature>
<keyword evidence="4" id="KW-1185">Reference proteome</keyword>
<dbReference type="Gene3D" id="1.10.287.1060">
    <property type="entry name" value="ESAT-6-like"/>
    <property type="match status" value="1"/>
</dbReference>
<organism evidence="3 4">
    <name type="scientific">Actinokineospora globicatena</name>
    <dbReference type="NCBI Taxonomy" id="103729"/>
    <lineage>
        <taxon>Bacteria</taxon>
        <taxon>Bacillati</taxon>
        <taxon>Actinomycetota</taxon>
        <taxon>Actinomycetes</taxon>
        <taxon>Pseudonocardiales</taxon>
        <taxon>Pseudonocardiaceae</taxon>
        <taxon>Actinokineospora</taxon>
    </lineage>
</organism>
<comment type="caution">
    <text evidence="3">The sequence shown here is derived from an EMBL/GenBank/DDBJ whole genome shotgun (WGS) entry which is preliminary data.</text>
</comment>
<dbReference type="AlphaFoldDB" id="A0A9W6QIC3"/>
<evidence type="ECO:0000259" key="2">
    <source>
        <dbReference type="Pfam" id="PF25547"/>
    </source>
</evidence>
<reference evidence="3" key="1">
    <citation type="submission" date="2023-02" db="EMBL/GenBank/DDBJ databases">
        <title>Actinokineospora globicatena NBRC 15670.</title>
        <authorList>
            <person name="Ichikawa N."/>
            <person name="Sato H."/>
            <person name="Tonouchi N."/>
        </authorList>
    </citation>
    <scope>NUCLEOTIDE SEQUENCE</scope>
    <source>
        <strain evidence="3">NBRC 15670</strain>
    </source>
</reference>
<dbReference type="InterPro" id="IPR036689">
    <property type="entry name" value="ESAT-6-like_sf"/>
</dbReference>
<dbReference type="SUPFAM" id="SSF140453">
    <property type="entry name" value="EsxAB dimer-like"/>
    <property type="match status" value="1"/>
</dbReference>
<dbReference type="RefSeq" id="WP_285608714.1">
    <property type="nucleotide sequence ID" value="NZ_BSSD01000001.1"/>
</dbReference>